<protein>
    <submittedName>
        <fullName evidence="1">Uncharacterized protein</fullName>
    </submittedName>
</protein>
<dbReference type="AlphaFoldDB" id="A0AAW2ML25"/>
<dbReference type="EMBL" id="JACGWK010000010">
    <property type="protein sequence ID" value="KAL0331653.1"/>
    <property type="molecule type" value="Genomic_DNA"/>
</dbReference>
<accession>A0AAW2ML25</accession>
<reference evidence="1" key="1">
    <citation type="submission" date="2020-06" db="EMBL/GenBank/DDBJ databases">
        <authorList>
            <person name="Li T."/>
            <person name="Hu X."/>
            <person name="Zhang T."/>
            <person name="Song X."/>
            <person name="Zhang H."/>
            <person name="Dai N."/>
            <person name="Sheng W."/>
            <person name="Hou X."/>
            <person name="Wei L."/>
        </authorList>
    </citation>
    <scope>NUCLEOTIDE SEQUENCE</scope>
    <source>
        <strain evidence="1">G01</strain>
        <tissue evidence="1">Leaf</tissue>
    </source>
</reference>
<organism evidence="1">
    <name type="scientific">Sesamum angustifolium</name>
    <dbReference type="NCBI Taxonomy" id="2727405"/>
    <lineage>
        <taxon>Eukaryota</taxon>
        <taxon>Viridiplantae</taxon>
        <taxon>Streptophyta</taxon>
        <taxon>Embryophyta</taxon>
        <taxon>Tracheophyta</taxon>
        <taxon>Spermatophyta</taxon>
        <taxon>Magnoliopsida</taxon>
        <taxon>eudicotyledons</taxon>
        <taxon>Gunneridae</taxon>
        <taxon>Pentapetalae</taxon>
        <taxon>asterids</taxon>
        <taxon>lamiids</taxon>
        <taxon>Lamiales</taxon>
        <taxon>Pedaliaceae</taxon>
        <taxon>Sesamum</taxon>
    </lineage>
</organism>
<comment type="caution">
    <text evidence="1">The sequence shown here is derived from an EMBL/GenBank/DDBJ whole genome shotgun (WGS) entry which is preliminary data.</text>
</comment>
<proteinExistence type="predicted"/>
<reference evidence="1" key="2">
    <citation type="journal article" date="2024" name="Plant">
        <title>Genomic evolution and insights into agronomic trait innovations of Sesamum species.</title>
        <authorList>
            <person name="Miao H."/>
            <person name="Wang L."/>
            <person name="Qu L."/>
            <person name="Liu H."/>
            <person name="Sun Y."/>
            <person name="Le M."/>
            <person name="Wang Q."/>
            <person name="Wei S."/>
            <person name="Zheng Y."/>
            <person name="Lin W."/>
            <person name="Duan Y."/>
            <person name="Cao H."/>
            <person name="Xiong S."/>
            <person name="Wang X."/>
            <person name="Wei L."/>
            <person name="Li C."/>
            <person name="Ma Q."/>
            <person name="Ju M."/>
            <person name="Zhao R."/>
            <person name="Li G."/>
            <person name="Mu C."/>
            <person name="Tian Q."/>
            <person name="Mei H."/>
            <person name="Zhang T."/>
            <person name="Gao T."/>
            <person name="Zhang H."/>
        </authorList>
    </citation>
    <scope>NUCLEOTIDE SEQUENCE</scope>
    <source>
        <strain evidence="1">G01</strain>
    </source>
</reference>
<sequence length="55" mass="6474">MPSIVYRGGGSSVRIHKRKLEVELDWPPKQMVVFERCYKKKEDGAGVSRGRLRWR</sequence>
<name>A0AAW2ML25_9LAMI</name>
<gene>
    <name evidence="1" type="ORF">Sangu_1710800</name>
</gene>
<evidence type="ECO:0000313" key="1">
    <source>
        <dbReference type="EMBL" id="KAL0331653.1"/>
    </source>
</evidence>